<keyword evidence="2" id="KW-1185">Reference proteome</keyword>
<reference evidence="2" key="2">
    <citation type="submission" date="2013-04" db="EMBL/GenBank/DDBJ databases">
        <title>Genomic mechanisms accounting for the adaptation to parasitism in nematode-trapping fungi.</title>
        <authorList>
            <person name="Ahren D.G."/>
        </authorList>
    </citation>
    <scope>NUCLEOTIDE SEQUENCE [LARGE SCALE GENOMIC DNA]</scope>
    <source>
        <strain evidence="2">CBS 200.50</strain>
    </source>
</reference>
<reference evidence="1 2" key="1">
    <citation type="journal article" date="2013" name="PLoS Genet.">
        <title>Genomic mechanisms accounting for the adaptation to parasitism in nematode-trapping fungi.</title>
        <authorList>
            <person name="Meerupati T."/>
            <person name="Andersson K.M."/>
            <person name="Friman E."/>
            <person name="Kumar D."/>
            <person name="Tunlid A."/>
            <person name="Ahren D."/>
        </authorList>
    </citation>
    <scope>NUCLEOTIDE SEQUENCE [LARGE SCALE GENOMIC DNA]</scope>
    <source>
        <strain evidence="1 2">CBS 200.50</strain>
    </source>
</reference>
<accession>S8BN28</accession>
<proteinExistence type="predicted"/>
<evidence type="ECO:0000313" key="1">
    <source>
        <dbReference type="EMBL" id="EPS36642.1"/>
    </source>
</evidence>
<comment type="caution">
    <text evidence="1">The sequence shown here is derived from an EMBL/GenBank/DDBJ whole genome shotgun (WGS) entry which is preliminary data.</text>
</comment>
<sequence length="79" mass="8656">MAKRYIVKLKQDADREIAKQHIIEGTGGGATIVSELNLLNAIIVEIPDGYMGALESAPDVEFVEEDQIITTQEVESLNI</sequence>
<dbReference type="Proteomes" id="UP000015100">
    <property type="component" value="Unassembled WGS sequence"/>
</dbReference>
<dbReference type="AlphaFoldDB" id="S8BN28"/>
<name>S8BN28_DACHA</name>
<dbReference type="HOGENOM" id="CLU_2605966_0_0_1"/>
<dbReference type="Gene3D" id="3.30.70.80">
    <property type="entry name" value="Peptidase S8 propeptide/proteinase inhibitor I9"/>
    <property type="match status" value="1"/>
</dbReference>
<dbReference type="MEROPS" id="I09.003"/>
<protein>
    <recommendedName>
        <fullName evidence="3">Inhibitor I9 domain-containing protein</fullName>
    </recommendedName>
</protein>
<dbReference type="EMBL" id="AQGS01000867">
    <property type="protein sequence ID" value="EPS36642.1"/>
    <property type="molecule type" value="Genomic_DNA"/>
</dbReference>
<dbReference type="SUPFAM" id="SSF54897">
    <property type="entry name" value="Protease propeptides/inhibitors"/>
    <property type="match status" value="1"/>
</dbReference>
<evidence type="ECO:0008006" key="3">
    <source>
        <dbReference type="Google" id="ProtNLM"/>
    </source>
</evidence>
<dbReference type="OrthoDB" id="5518345at2759"/>
<dbReference type="InterPro" id="IPR037045">
    <property type="entry name" value="S8pro/Inhibitor_I9_sf"/>
</dbReference>
<evidence type="ECO:0000313" key="2">
    <source>
        <dbReference type="Proteomes" id="UP000015100"/>
    </source>
</evidence>
<organism evidence="1 2">
    <name type="scientific">Dactylellina haptotyla (strain CBS 200.50)</name>
    <name type="common">Nematode-trapping fungus</name>
    <name type="synonym">Monacrosporium haptotylum</name>
    <dbReference type="NCBI Taxonomy" id="1284197"/>
    <lineage>
        <taxon>Eukaryota</taxon>
        <taxon>Fungi</taxon>
        <taxon>Dikarya</taxon>
        <taxon>Ascomycota</taxon>
        <taxon>Pezizomycotina</taxon>
        <taxon>Orbiliomycetes</taxon>
        <taxon>Orbiliales</taxon>
        <taxon>Orbiliaceae</taxon>
        <taxon>Dactylellina</taxon>
    </lineage>
</organism>
<gene>
    <name evidence="1" type="ORF">H072_9897</name>
</gene>